<name>A0A6M6DYX1_PRIMG</name>
<protein>
    <recommendedName>
        <fullName evidence="3">MarR family transcriptional regulator</fullName>
    </recommendedName>
</protein>
<accession>A0A6M6DYX1</accession>
<dbReference type="Proteomes" id="UP000501076">
    <property type="component" value="Plasmid pFDU301A"/>
</dbReference>
<keyword evidence="1" id="KW-0614">Plasmid</keyword>
<proteinExistence type="predicted"/>
<evidence type="ECO:0008006" key="3">
    <source>
        <dbReference type="Google" id="ProtNLM"/>
    </source>
</evidence>
<evidence type="ECO:0000313" key="1">
    <source>
        <dbReference type="EMBL" id="QJX79972.1"/>
    </source>
</evidence>
<reference evidence="1 2" key="1">
    <citation type="submission" date="2019-10" db="EMBL/GenBank/DDBJ databases">
        <title>Complete genome sequences for adaption low water activity.</title>
        <authorList>
            <person name="Zhao L."/>
            <person name="Zhong J."/>
        </authorList>
    </citation>
    <scope>NUCLEOTIDE SEQUENCE [LARGE SCALE GENOMIC DNA]</scope>
    <source>
        <strain evidence="1 2">FDU301</strain>
        <plasmid evidence="2">pfdu301a</plasmid>
    </source>
</reference>
<dbReference type="EMBL" id="CP045273">
    <property type="protein sequence ID" value="QJX79972.1"/>
    <property type="molecule type" value="Genomic_DNA"/>
</dbReference>
<sequence>MDEIIRRKEILEYVTHDESISFSAKGVFAFLLFHYKHDDDNTMFNELRIYSCESSKEIKSALKELEERNYVVFTGIDGYEVNEALVNRSINIMESVVNEIKNDYPDEK</sequence>
<evidence type="ECO:0000313" key="2">
    <source>
        <dbReference type="Proteomes" id="UP000501076"/>
    </source>
</evidence>
<dbReference type="RefSeq" id="WP_171777955.1">
    <property type="nucleotide sequence ID" value="NZ_CP045273.1"/>
</dbReference>
<dbReference type="AlphaFoldDB" id="A0A6M6DYX1"/>
<gene>
    <name evidence="1" type="ORF">FDZ14_28120</name>
</gene>
<geneLocation type="plasmid" evidence="2">
    <name>pfdu301a</name>
</geneLocation>
<organism evidence="1 2">
    <name type="scientific">Priestia megaterium</name>
    <name type="common">Bacillus megaterium</name>
    <dbReference type="NCBI Taxonomy" id="1404"/>
    <lineage>
        <taxon>Bacteria</taxon>
        <taxon>Bacillati</taxon>
        <taxon>Bacillota</taxon>
        <taxon>Bacilli</taxon>
        <taxon>Bacillales</taxon>
        <taxon>Bacillaceae</taxon>
        <taxon>Priestia</taxon>
    </lineage>
</organism>